<evidence type="ECO:0000313" key="3">
    <source>
        <dbReference type="Proteomes" id="UP001431209"/>
    </source>
</evidence>
<reference evidence="2 3" key="1">
    <citation type="submission" date="2024-03" db="EMBL/GenBank/DDBJ databases">
        <title>The Acrasis kona genome and developmental transcriptomes reveal deep origins of eukaryotic multicellular pathways.</title>
        <authorList>
            <person name="Sheikh S."/>
            <person name="Fu C.-J."/>
            <person name="Brown M.W."/>
            <person name="Baldauf S.L."/>
        </authorList>
    </citation>
    <scope>NUCLEOTIDE SEQUENCE [LARGE SCALE GENOMIC DNA]</scope>
    <source>
        <strain evidence="2 3">ATCC MYA-3509</strain>
    </source>
</reference>
<keyword evidence="3" id="KW-1185">Reference proteome</keyword>
<keyword evidence="1" id="KW-0812">Transmembrane</keyword>
<feature type="transmembrane region" description="Helical" evidence="1">
    <location>
        <begin position="216"/>
        <end position="244"/>
    </location>
</feature>
<proteinExistence type="predicted"/>
<dbReference type="AlphaFoldDB" id="A0AAW2ZJ98"/>
<dbReference type="EMBL" id="JAOPGA020001461">
    <property type="protein sequence ID" value="KAL0488692.1"/>
    <property type="molecule type" value="Genomic_DNA"/>
</dbReference>
<evidence type="ECO:0000313" key="2">
    <source>
        <dbReference type="EMBL" id="KAL0488692.1"/>
    </source>
</evidence>
<keyword evidence="1" id="KW-0472">Membrane</keyword>
<dbReference type="Proteomes" id="UP001431209">
    <property type="component" value="Unassembled WGS sequence"/>
</dbReference>
<accession>A0AAW2ZJ98</accession>
<evidence type="ECO:0000256" key="1">
    <source>
        <dbReference type="SAM" id="Phobius"/>
    </source>
</evidence>
<sequence>MNGTTNADISKRVKGSTGDIPYTITDDSKLELQLTPEKSLCFNPSVSIVGFSAFIAFNYPVLPISLSTGISLVQQSGSSTMKSLVTFPPAGQHTLKLDSDTSSITDITLQQNTDYLLLVGADIDVSYIQTSVIDMKKNIVGTVINYITDGTLVDAIFTDKYYICVTTNSAARSMNAASNGTMLLSYFGSQNRSVLVTNSTITPTSRPSLQRLSPGAIAGILIGVIAFVAAVVCVIIIVLIIVFVSRRNKKKVPIGAISQDVKMNSISP</sequence>
<keyword evidence="1" id="KW-1133">Transmembrane helix</keyword>
<organism evidence="2 3">
    <name type="scientific">Acrasis kona</name>
    <dbReference type="NCBI Taxonomy" id="1008807"/>
    <lineage>
        <taxon>Eukaryota</taxon>
        <taxon>Discoba</taxon>
        <taxon>Heterolobosea</taxon>
        <taxon>Tetramitia</taxon>
        <taxon>Eutetramitia</taxon>
        <taxon>Acrasidae</taxon>
        <taxon>Acrasis</taxon>
    </lineage>
</organism>
<gene>
    <name evidence="2" type="ORF">AKO1_015838</name>
</gene>
<name>A0AAW2ZJ98_9EUKA</name>
<comment type="caution">
    <text evidence="2">The sequence shown here is derived from an EMBL/GenBank/DDBJ whole genome shotgun (WGS) entry which is preliminary data.</text>
</comment>
<protein>
    <submittedName>
        <fullName evidence="2">Uncharacterized protein</fullName>
    </submittedName>
</protein>